<keyword evidence="2" id="KW-1185">Reference proteome</keyword>
<name>A0A6J0AEW0_VICPA</name>
<feature type="region of interest" description="Disordered" evidence="1">
    <location>
        <begin position="1"/>
        <end position="39"/>
    </location>
</feature>
<feature type="compositionally biased region" description="Gly residues" evidence="1">
    <location>
        <begin position="25"/>
        <end position="34"/>
    </location>
</feature>
<dbReference type="RefSeq" id="XP_015091906.1">
    <property type="nucleotide sequence ID" value="XM_015236420.3"/>
</dbReference>
<protein>
    <submittedName>
        <fullName evidence="3">Uncharacterized protein</fullName>
    </submittedName>
</protein>
<evidence type="ECO:0000256" key="1">
    <source>
        <dbReference type="SAM" id="MobiDB-lite"/>
    </source>
</evidence>
<gene>
    <name evidence="3" type="primary">LOC107033235</name>
</gene>
<sequence length="204" mass="21721">MTSRPTPSPTRKRGSSAPPRSRAPGGSGKAGGPRRGSSYAACCERETRGAKGAKGKDTVIHPIHSASSCFFLKGQLLVTACNTFYSYQVSAHGGAVVAHSPVLTPIGRLGTSVPNLIRKMPGNDCLAHLELHTLDQITEQEESGTHFLTSCCDQGVKATHDYTSLANYTSRRLEAEAEPKGEGQKGRILADKINIPIYTSENLS</sequence>
<evidence type="ECO:0000313" key="3">
    <source>
        <dbReference type="RefSeq" id="XP_015091906.1"/>
    </source>
</evidence>
<accession>A0A6J0AEW0</accession>
<reference evidence="3" key="2">
    <citation type="submission" date="2025-08" db="UniProtKB">
        <authorList>
            <consortium name="RefSeq"/>
        </authorList>
    </citation>
    <scope>IDENTIFICATION</scope>
</reference>
<evidence type="ECO:0000313" key="2">
    <source>
        <dbReference type="Proteomes" id="UP001652581"/>
    </source>
</evidence>
<proteinExistence type="predicted"/>
<dbReference type="AlphaFoldDB" id="A0A6J0AEW0"/>
<dbReference type="InParanoid" id="A0A6J0AEW0"/>
<dbReference type="GeneID" id="107033235"/>
<dbReference type="Proteomes" id="UP001652581">
    <property type="component" value="Chromosome 1"/>
</dbReference>
<dbReference type="KEGG" id="vpc:107033235"/>
<organism evidence="2 3">
    <name type="scientific">Vicugna pacos</name>
    <name type="common">Alpaca</name>
    <name type="synonym">Lama pacos</name>
    <dbReference type="NCBI Taxonomy" id="30538"/>
    <lineage>
        <taxon>Eukaryota</taxon>
        <taxon>Metazoa</taxon>
        <taxon>Chordata</taxon>
        <taxon>Craniata</taxon>
        <taxon>Vertebrata</taxon>
        <taxon>Euteleostomi</taxon>
        <taxon>Mammalia</taxon>
        <taxon>Eutheria</taxon>
        <taxon>Laurasiatheria</taxon>
        <taxon>Artiodactyla</taxon>
        <taxon>Tylopoda</taxon>
        <taxon>Camelidae</taxon>
        <taxon>Vicugna</taxon>
    </lineage>
</organism>
<reference evidence="2" key="1">
    <citation type="submission" date="2025-05" db="UniProtKB">
        <authorList>
            <consortium name="RefSeq"/>
        </authorList>
    </citation>
    <scope>NUCLEOTIDE SEQUENCE [LARGE SCALE GENOMIC DNA]</scope>
</reference>